<organism evidence="1 2">
    <name type="scientific">Streptococcus sobrinus W1703</name>
    <dbReference type="NCBI Taxonomy" id="1227275"/>
    <lineage>
        <taxon>Bacteria</taxon>
        <taxon>Bacillati</taxon>
        <taxon>Bacillota</taxon>
        <taxon>Bacilli</taxon>
        <taxon>Lactobacillales</taxon>
        <taxon>Streptococcaceae</taxon>
        <taxon>Streptococcus</taxon>
    </lineage>
</organism>
<name>U2KNR7_9STRE</name>
<dbReference type="EMBL" id="AWVA01000057">
    <property type="protein sequence ID" value="ERJ76478.1"/>
    <property type="molecule type" value="Genomic_DNA"/>
</dbReference>
<comment type="caution">
    <text evidence="1">The sequence shown here is derived from an EMBL/GenBank/DDBJ whole genome shotgun (WGS) entry which is preliminary data.</text>
</comment>
<dbReference type="Proteomes" id="UP000016617">
    <property type="component" value="Unassembled WGS sequence"/>
</dbReference>
<dbReference type="AlphaFoldDB" id="U2KNR7"/>
<dbReference type="PATRIC" id="fig|1227275.3.peg.847"/>
<gene>
    <name evidence="1" type="ORF">HMPREF1557_00955</name>
</gene>
<sequence length="56" mass="6284">MGSWKPSKLLPDGNQRASRLETATPCLPDLYQVCIANASRPKLEKRPDSLSRLVFQ</sequence>
<protein>
    <submittedName>
        <fullName evidence="1">Uncharacterized protein</fullName>
    </submittedName>
</protein>
<accession>U2KNR7</accession>
<evidence type="ECO:0000313" key="2">
    <source>
        <dbReference type="Proteomes" id="UP000016617"/>
    </source>
</evidence>
<dbReference type="HOGENOM" id="CLU_3012540_0_0_9"/>
<proteinExistence type="predicted"/>
<reference evidence="1 2" key="1">
    <citation type="submission" date="2013-06" db="EMBL/GenBank/DDBJ databases">
        <authorList>
            <person name="Weinstock G."/>
            <person name="Sodergren E."/>
            <person name="Lobos E.A."/>
            <person name="Fulton L."/>
            <person name="Fulton R."/>
            <person name="Courtney L."/>
            <person name="Fronick C."/>
            <person name="O'Laughlin M."/>
            <person name="Godfrey J."/>
            <person name="Wilson R.M."/>
            <person name="Miner T."/>
            <person name="Farmer C."/>
            <person name="Delehaunty K."/>
            <person name="Cordes M."/>
            <person name="Minx P."/>
            <person name="Tomlinson C."/>
            <person name="Chen J."/>
            <person name="Wollam A."/>
            <person name="Pepin K.H."/>
            <person name="Bhonagiri V."/>
            <person name="Zhang X."/>
            <person name="Warren W."/>
            <person name="Mitreva M."/>
            <person name="Mardis E.R."/>
            <person name="Wilson R.K."/>
        </authorList>
    </citation>
    <scope>NUCLEOTIDE SEQUENCE [LARGE SCALE GENOMIC DNA]</scope>
    <source>
        <strain evidence="1 2">W1703</strain>
    </source>
</reference>
<evidence type="ECO:0000313" key="1">
    <source>
        <dbReference type="EMBL" id="ERJ76478.1"/>
    </source>
</evidence>